<proteinExistence type="predicted"/>
<evidence type="ECO:0000313" key="1">
    <source>
        <dbReference type="EMBL" id="KAI5654391.1"/>
    </source>
</evidence>
<dbReference type="Proteomes" id="UP001060085">
    <property type="component" value="Linkage Group LG07"/>
</dbReference>
<accession>A0ACC0A4D6</accession>
<name>A0ACC0A4D6_CATRO</name>
<reference evidence="2" key="1">
    <citation type="journal article" date="2023" name="Nat. Plants">
        <title>Single-cell RNA sequencing provides a high-resolution roadmap for understanding the multicellular compartmentation of specialized metabolism.</title>
        <authorList>
            <person name="Sun S."/>
            <person name="Shen X."/>
            <person name="Li Y."/>
            <person name="Li Y."/>
            <person name="Wang S."/>
            <person name="Li R."/>
            <person name="Zhang H."/>
            <person name="Shen G."/>
            <person name="Guo B."/>
            <person name="Wei J."/>
            <person name="Xu J."/>
            <person name="St-Pierre B."/>
            <person name="Chen S."/>
            <person name="Sun C."/>
        </authorList>
    </citation>
    <scope>NUCLEOTIDE SEQUENCE [LARGE SCALE GENOMIC DNA]</scope>
</reference>
<gene>
    <name evidence="1" type="ORF">M9H77_31578</name>
</gene>
<protein>
    <submittedName>
        <fullName evidence="1">Uncharacterized protein</fullName>
    </submittedName>
</protein>
<keyword evidence="2" id="KW-1185">Reference proteome</keyword>
<dbReference type="EMBL" id="CM044707">
    <property type="protein sequence ID" value="KAI5654391.1"/>
    <property type="molecule type" value="Genomic_DNA"/>
</dbReference>
<sequence length="195" mass="21815">MRRVSLILIVDISIAIYSNLTVELHAVVHDSFMGCTTDRGNLSHTTDLGVVTYPCIAASADPTYSGRPSCSTCHIEVWHQWRLHIRDGPVLAVEDLSSPRDEYIRWYWDITRVYIGNPANRDTHTVRYQPARVDRRMMEVDGMALGVIQGPPSSPSQIVSFAKKVQTIIGRCMVFIGGTLGCTPSQHDIQQTFLV</sequence>
<comment type="caution">
    <text evidence="1">The sequence shown here is derived from an EMBL/GenBank/DDBJ whole genome shotgun (WGS) entry which is preliminary data.</text>
</comment>
<organism evidence="1 2">
    <name type="scientific">Catharanthus roseus</name>
    <name type="common">Madagascar periwinkle</name>
    <name type="synonym">Vinca rosea</name>
    <dbReference type="NCBI Taxonomy" id="4058"/>
    <lineage>
        <taxon>Eukaryota</taxon>
        <taxon>Viridiplantae</taxon>
        <taxon>Streptophyta</taxon>
        <taxon>Embryophyta</taxon>
        <taxon>Tracheophyta</taxon>
        <taxon>Spermatophyta</taxon>
        <taxon>Magnoliopsida</taxon>
        <taxon>eudicotyledons</taxon>
        <taxon>Gunneridae</taxon>
        <taxon>Pentapetalae</taxon>
        <taxon>asterids</taxon>
        <taxon>lamiids</taxon>
        <taxon>Gentianales</taxon>
        <taxon>Apocynaceae</taxon>
        <taxon>Rauvolfioideae</taxon>
        <taxon>Vinceae</taxon>
        <taxon>Catharanthinae</taxon>
        <taxon>Catharanthus</taxon>
    </lineage>
</organism>
<evidence type="ECO:0000313" key="2">
    <source>
        <dbReference type="Proteomes" id="UP001060085"/>
    </source>
</evidence>